<dbReference type="Proteomes" id="UP001227101">
    <property type="component" value="Chromosome"/>
</dbReference>
<evidence type="ECO:0000313" key="5">
    <source>
        <dbReference type="EMBL" id="WIV52732.1"/>
    </source>
</evidence>
<dbReference type="Gene3D" id="1.10.10.60">
    <property type="entry name" value="Homeodomain-like"/>
    <property type="match status" value="2"/>
</dbReference>
<dbReference type="PANTHER" id="PTHR46796">
    <property type="entry name" value="HTH-TYPE TRANSCRIPTIONAL ACTIVATOR RHAS-RELATED"/>
    <property type="match status" value="1"/>
</dbReference>
<name>A0ABY8X8K5_9PSEU</name>
<evidence type="ECO:0000259" key="4">
    <source>
        <dbReference type="PROSITE" id="PS01124"/>
    </source>
</evidence>
<keyword evidence="6" id="KW-1185">Reference proteome</keyword>
<organism evidence="5 6">
    <name type="scientific">Amycolatopsis nalaikhensis</name>
    <dbReference type="NCBI Taxonomy" id="715472"/>
    <lineage>
        <taxon>Bacteria</taxon>
        <taxon>Bacillati</taxon>
        <taxon>Actinomycetota</taxon>
        <taxon>Actinomycetes</taxon>
        <taxon>Pseudonocardiales</taxon>
        <taxon>Pseudonocardiaceae</taxon>
        <taxon>Amycolatopsis</taxon>
    </lineage>
</organism>
<dbReference type="InterPro" id="IPR018060">
    <property type="entry name" value="HTH_AraC"/>
</dbReference>
<protein>
    <submittedName>
        <fullName evidence="5">AraC family transcriptional regulator</fullName>
    </submittedName>
</protein>
<dbReference type="Pfam" id="PF12833">
    <property type="entry name" value="HTH_18"/>
    <property type="match status" value="1"/>
</dbReference>
<reference evidence="5 6" key="1">
    <citation type="submission" date="2023-06" db="EMBL/GenBank/DDBJ databases">
        <authorList>
            <person name="Oyuntsetseg B."/>
            <person name="Kim S.B."/>
        </authorList>
    </citation>
    <scope>NUCLEOTIDE SEQUENCE [LARGE SCALE GENOMIC DNA]</scope>
    <source>
        <strain evidence="5 6">2-2</strain>
    </source>
</reference>
<dbReference type="RefSeq" id="WP_285449136.1">
    <property type="nucleotide sequence ID" value="NZ_CP127173.1"/>
</dbReference>
<keyword evidence="2" id="KW-0238">DNA-binding</keyword>
<accession>A0ABY8X8K5</accession>
<evidence type="ECO:0000313" key="6">
    <source>
        <dbReference type="Proteomes" id="UP001227101"/>
    </source>
</evidence>
<dbReference type="EMBL" id="CP127173">
    <property type="protein sequence ID" value="WIV52732.1"/>
    <property type="molecule type" value="Genomic_DNA"/>
</dbReference>
<evidence type="ECO:0000256" key="2">
    <source>
        <dbReference type="ARBA" id="ARBA00023125"/>
    </source>
</evidence>
<keyword evidence="3" id="KW-0804">Transcription</keyword>
<dbReference type="PROSITE" id="PS01124">
    <property type="entry name" value="HTH_ARAC_FAMILY_2"/>
    <property type="match status" value="1"/>
</dbReference>
<gene>
    <name evidence="5" type="ORF">QP939_27645</name>
</gene>
<dbReference type="PANTHER" id="PTHR46796:SF2">
    <property type="entry name" value="TRANSCRIPTIONAL REGULATORY PROTEIN"/>
    <property type="match status" value="1"/>
</dbReference>
<proteinExistence type="predicted"/>
<sequence length="250" mass="26696">MDEIVRQAVARAIMTMRDNLGERLTIDDLAQAAMFSKFHFTRVFLRATGLSPGRFLSALRLAEAKRLLATTTISVADISHQVGYNSVGTFSARFSGSVGFSPTGYRQLRGTTPPIAERTGQPGSEAAVRGHVWRPPGAETGPVFVGLFPAKIAEGAPARHVILPGAGPYTLTDVPLGSWYVITHAFGVCPNDDRGLRPMTGLSGPVTVHRGVAASLADVRLRPRHGFDPPVLLALPDLRHAAPARHPVAV</sequence>
<keyword evidence="1" id="KW-0805">Transcription regulation</keyword>
<evidence type="ECO:0000256" key="3">
    <source>
        <dbReference type="ARBA" id="ARBA00023163"/>
    </source>
</evidence>
<dbReference type="SUPFAM" id="SSF46689">
    <property type="entry name" value="Homeodomain-like"/>
    <property type="match status" value="2"/>
</dbReference>
<feature type="domain" description="HTH araC/xylS-type" evidence="4">
    <location>
        <begin position="10"/>
        <end position="108"/>
    </location>
</feature>
<evidence type="ECO:0000256" key="1">
    <source>
        <dbReference type="ARBA" id="ARBA00023015"/>
    </source>
</evidence>
<dbReference type="SMART" id="SM00342">
    <property type="entry name" value="HTH_ARAC"/>
    <property type="match status" value="1"/>
</dbReference>
<dbReference type="InterPro" id="IPR009057">
    <property type="entry name" value="Homeodomain-like_sf"/>
</dbReference>
<dbReference type="InterPro" id="IPR050204">
    <property type="entry name" value="AraC_XylS_family_regulators"/>
</dbReference>